<protein>
    <submittedName>
        <fullName evidence="2">Isochorismatase family protein</fullName>
    </submittedName>
</protein>
<accession>A0A377ZB00</accession>
<dbReference type="InterPro" id="IPR036380">
    <property type="entry name" value="Isochorismatase-like_sf"/>
</dbReference>
<dbReference type="PANTHER" id="PTHR43559">
    <property type="entry name" value="HYDROLASE YCAC-RELATED"/>
    <property type="match status" value="1"/>
</dbReference>
<evidence type="ECO:0000313" key="2">
    <source>
        <dbReference type="EMBL" id="STU65246.1"/>
    </source>
</evidence>
<dbReference type="Pfam" id="PF00857">
    <property type="entry name" value="Isochorismatase"/>
    <property type="match status" value="1"/>
</dbReference>
<reference evidence="2 3" key="1">
    <citation type="submission" date="2018-06" db="EMBL/GenBank/DDBJ databases">
        <authorList>
            <consortium name="Pathogen Informatics"/>
            <person name="Doyle S."/>
        </authorList>
    </citation>
    <scope>NUCLEOTIDE SEQUENCE [LARGE SCALE GENOMIC DNA]</scope>
    <source>
        <strain evidence="2 3">NCTC204</strain>
    </source>
</reference>
<evidence type="ECO:0000313" key="3">
    <source>
        <dbReference type="Proteomes" id="UP000255192"/>
    </source>
</evidence>
<evidence type="ECO:0000259" key="1">
    <source>
        <dbReference type="Pfam" id="PF00857"/>
    </source>
</evidence>
<gene>
    <name evidence="2" type="primary">ycaC_1</name>
    <name evidence="2" type="ORF">NCTC204_00083</name>
</gene>
<dbReference type="PANTHER" id="PTHR43559:SF3">
    <property type="entry name" value="HYDROLASE YCAC-RELATED"/>
    <property type="match status" value="1"/>
</dbReference>
<dbReference type="EMBL" id="UGMD01000002">
    <property type="protein sequence ID" value="STU65246.1"/>
    <property type="molecule type" value="Genomic_DNA"/>
</dbReference>
<feature type="domain" description="Isochorismatase-like" evidence="1">
    <location>
        <begin position="34"/>
        <end position="185"/>
    </location>
</feature>
<dbReference type="InterPro" id="IPR000868">
    <property type="entry name" value="Isochorismatase-like_dom"/>
</dbReference>
<dbReference type="Proteomes" id="UP000255192">
    <property type="component" value="Unassembled WGS sequence"/>
</dbReference>
<dbReference type="InterPro" id="IPR053152">
    <property type="entry name" value="Hydrolase_YcaC-like"/>
</dbReference>
<name>A0A377ZB00_KLEPN</name>
<organism evidence="2 3">
    <name type="scientific">Klebsiella pneumoniae</name>
    <dbReference type="NCBI Taxonomy" id="573"/>
    <lineage>
        <taxon>Bacteria</taxon>
        <taxon>Pseudomonadati</taxon>
        <taxon>Pseudomonadota</taxon>
        <taxon>Gammaproteobacteria</taxon>
        <taxon>Enterobacterales</taxon>
        <taxon>Enterobacteriaceae</taxon>
        <taxon>Klebsiella/Raoultella group</taxon>
        <taxon>Klebsiella</taxon>
        <taxon>Klebsiella pneumoniae complex</taxon>
    </lineage>
</organism>
<dbReference type="Gene3D" id="3.40.50.850">
    <property type="entry name" value="Isochorismatase-like"/>
    <property type="match status" value="1"/>
</dbReference>
<sequence>MNQHKTDYIEHLFEWRTYDNRDKELFAINRDDVVFIFVDLQEGLIRKSKTMEPNALSSNTAGLAQVAHAISAPALFFTVPQEAKEGEPLPKLQGYANDSNTFYRVIADPFLVNSITIALDNLARKTLIICGYSAEVGVLLTALGGLRQGYNVFIPVDCVGSQSLRTETVVLKQAEKAGAVITSLATLAAQLAPDFSREPGKTILSVISNARC</sequence>
<proteinExistence type="predicted"/>
<dbReference type="AlphaFoldDB" id="A0A377ZB00"/>
<dbReference type="SUPFAM" id="SSF52499">
    <property type="entry name" value="Isochorismatase-like hydrolases"/>
    <property type="match status" value="1"/>
</dbReference>